<organism evidence="1 2">
    <name type="scientific">Malus baccata</name>
    <name type="common">Siberian crab apple</name>
    <name type="synonym">Pyrus baccata</name>
    <dbReference type="NCBI Taxonomy" id="106549"/>
    <lineage>
        <taxon>Eukaryota</taxon>
        <taxon>Viridiplantae</taxon>
        <taxon>Streptophyta</taxon>
        <taxon>Embryophyta</taxon>
        <taxon>Tracheophyta</taxon>
        <taxon>Spermatophyta</taxon>
        <taxon>Magnoliopsida</taxon>
        <taxon>eudicotyledons</taxon>
        <taxon>Gunneridae</taxon>
        <taxon>Pentapetalae</taxon>
        <taxon>rosids</taxon>
        <taxon>fabids</taxon>
        <taxon>Rosales</taxon>
        <taxon>Rosaceae</taxon>
        <taxon>Amygdaloideae</taxon>
        <taxon>Maleae</taxon>
        <taxon>Malus</taxon>
    </lineage>
</organism>
<dbReference type="STRING" id="106549.A0A540NRT2"/>
<evidence type="ECO:0000313" key="2">
    <source>
        <dbReference type="Proteomes" id="UP000315295"/>
    </source>
</evidence>
<dbReference type="EMBL" id="VIEB01000009">
    <property type="protein sequence ID" value="TQE13731.1"/>
    <property type="molecule type" value="Genomic_DNA"/>
</dbReference>
<evidence type="ECO:0000313" key="1">
    <source>
        <dbReference type="EMBL" id="TQE13731.1"/>
    </source>
</evidence>
<proteinExistence type="predicted"/>
<protein>
    <submittedName>
        <fullName evidence="1">Uncharacterized protein</fullName>
    </submittedName>
</protein>
<reference evidence="1 2" key="1">
    <citation type="journal article" date="2019" name="G3 (Bethesda)">
        <title>Sequencing of a Wild Apple (Malus baccata) Genome Unravels the Differences Between Cultivated and Wild Apple Species Regarding Disease Resistance and Cold Tolerance.</title>
        <authorList>
            <person name="Chen X."/>
        </authorList>
    </citation>
    <scope>NUCLEOTIDE SEQUENCE [LARGE SCALE GENOMIC DNA]</scope>
    <source>
        <strain evidence="2">cv. Shandingzi</strain>
        <tissue evidence="1">Leaves</tissue>
    </source>
</reference>
<gene>
    <name evidence="1" type="ORF">C1H46_000738</name>
</gene>
<sequence>MIFTVKVEIFWSKNFLGTKCLHIDTEVADQIQSLESFELQTVGTSNGCRSEDSDVKLFPQMNQIMVDGFNVQTRVSSSELLKDESSTQIDERKPRTLREHKIVAQESNVSITDNDKVIHTFSIQTQGGDAEQLKEKLVASVSKCSDCKVVS</sequence>
<dbReference type="Proteomes" id="UP000315295">
    <property type="component" value="Unassembled WGS sequence"/>
</dbReference>
<accession>A0A540NRT2</accession>
<keyword evidence="2" id="KW-1185">Reference proteome</keyword>
<dbReference type="AlphaFoldDB" id="A0A540NRT2"/>
<name>A0A540NRT2_MALBA</name>
<comment type="caution">
    <text evidence="1">The sequence shown here is derived from an EMBL/GenBank/DDBJ whole genome shotgun (WGS) entry which is preliminary data.</text>
</comment>